<evidence type="ECO:0000313" key="1">
    <source>
        <dbReference type="EMBL" id="HGW94254.1"/>
    </source>
</evidence>
<reference evidence="1" key="1">
    <citation type="journal article" date="2020" name="mSystems">
        <title>Genome- and Community-Level Interaction Insights into Carbon Utilization and Element Cycling Functions of Hydrothermarchaeota in Hydrothermal Sediment.</title>
        <authorList>
            <person name="Zhou Z."/>
            <person name="Liu Y."/>
            <person name="Xu W."/>
            <person name="Pan J."/>
            <person name="Luo Z.H."/>
            <person name="Li M."/>
        </authorList>
    </citation>
    <scope>NUCLEOTIDE SEQUENCE [LARGE SCALE GENOMIC DNA]</scope>
    <source>
        <strain evidence="1">SpSt-402</strain>
    </source>
</reference>
<gene>
    <name evidence="1" type="ORF">ENR47_08240</name>
</gene>
<proteinExistence type="predicted"/>
<accession>A0A832H3R7</accession>
<protein>
    <submittedName>
        <fullName evidence="1">Uncharacterized protein</fullName>
    </submittedName>
</protein>
<sequence>MEKTVKVTQDSNLFDTLSTEEAQTVQGGRCWRRSSRPSYYSYRPSVSRSYYPSFSYGYGYGGYGGGYSSGGYGSVSQSVNVNVRYDD</sequence>
<dbReference type="EMBL" id="DSRD01000518">
    <property type="protein sequence ID" value="HGW94254.1"/>
    <property type="molecule type" value="Genomic_DNA"/>
</dbReference>
<dbReference type="AlphaFoldDB" id="A0A832H3R7"/>
<organism evidence="1">
    <name type="scientific">Oscillatoriales cyanobacterium SpSt-402</name>
    <dbReference type="NCBI Taxonomy" id="2282168"/>
    <lineage>
        <taxon>Bacteria</taxon>
        <taxon>Bacillati</taxon>
        <taxon>Cyanobacteriota</taxon>
        <taxon>Cyanophyceae</taxon>
        <taxon>Oscillatoriophycideae</taxon>
        <taxon>Oscillatoriales</taxon>
    </lineage>
</organism>
<comment type="caution">
    <text evidence="1">The sequence shown here is derived from an EMBL/GenBank/DDBJ whole genome shotgun (WGS) entry which is preliminary data.</text>
</comment>
<name>A0A832H3R7_9CYAN</name>